<dbReference type="OrthoDB" id="9805159at2"/>
<dbReference type="GO" id="GO:0047470">
    <property type="term" value="F:(1,4)-alpha-D-glucan 1-alpha-D-glucosylmutase activity"/>
    <property type="evidence" value="ECO:0007669"/>
    <property type="project" value="TreeGrafter"/>
</dbReference>
<dbReference type="InterPro" id="IPR006047">
    <property type="entry name" value="GH13_cat_dom"/>
</dbReference>
<evidence type="ECO:0000313" key="3">
    <source>
        <dbReference type="Proteomes" id="UP000239001"/>
    </source>
</evidence>
<dbReference type="NCBIfam" id="TIGR02401">
    <property type="entry name" value="trehalose_TreY"/>
    <property type="match status" value="1"/>
</dbReference>
<dbReference type="InterPro" id="IPR017853">
    <property type="entry name" value="GH"/>
</dbReference>
<protein>
    <submittedName>
        <fullName evidence="2">Malto-oligosyltrehalose synthase</fullName>
    </submittedName>
</protein>
<accession>A0A2T1LY74</accession>
<feature type="domain" description="Glycosyl hydrolase family 13 catalytic" evidence="1">
    <location>
        <begin position="17"/>
        <end position="703"/>
    </location>
</feature>
<dbReference type="CDD" id="cd11336">
    <property type="entry name" value="AmyAc_MTSase"/>
    <property type="match status" value="1"/>
</dbReference>
<comment type="caution">
    <text evidence="2">The sequence shown here is derived from an EMBL/GenBank/DDBJ whole genome shotgun (WGS) entry which is preliminary data.</text>
</comment>
<name>A0A2T1LY74_9CHRO</name>
<gene>
    <name evidence="2" type="primary">treY</name>
    <name evidence="2" type="ORF">C7H19_10470</name>
</gene>
<dbReference type="SMART" id="SM00642">
    <property type="entry name" value="Aamy"/>
    <property type="match status" value="1"/>
</dbReference>
<dbReference type="EMBL" id="PXOH01000009">
    <property type="protein sequence ID" value="PSF37348.1"/>
    <property type="molecule type" value="Genomic_DNA"/>
</dbReference>
<dbReference type="AlphaFoldDB" id="A0A2T1LY74"/>
<dbReference type="Gene3D" id="1.10.10.470">
    <property type="entry name" value="Maltooligosyl trehalose synthase, domain 4"/>
    <property type="match status" value="1"/>
</dbReference>
<dbReference type="InterPro" id="IPR013797">
    <property type="entry name" value="Maltooligo_trehalose_synth_4"/>
</dbReference>
<reference evidence="2 3" key="2">
    <citation type="submission" date="2018-03" db="EMBL/GenBank/DDBJ databases">
        <authorList>
            <person name="Keele B.F."/>
        </authorList>
    </citation>
    <scope>NUCLEOTIDE SEQUENCE [LARGE SCALE GENOMIC DNA]</scope>
    <source>
        <strain evidence="2 3">CCALA 016</strain>
    </source>
</reference>
<proteinExistence type="predicted"/>
<organism evidence="2 3">
    <name type="scientific">Aphanothece hegewaldii CCALA 016</name>
    <dbReference type="NCBI Taxonomy" id="2107694"/>
    <lineage>
        <taxon>Bacteria</taxon>
        <taxon>Bacillati</taxon>
        <taxon>Cyanobacteriota</taxon>
        <taxon>Cyanophyceae</taxon>
        <taxon>Oscillatoriophycideae</taxon>
        <taxon>Chroococcales</taxon>
        <taxon>Aphanothecaceae</taxon>
        <taxon>Aphanothece</taxon>
    </lineage>
</organism>
<evidence type="ECO:0000313" key="2">
    <source>
        <dbReference type="EMBL" id="PSF37348.1"/>
    </source>
</evidence>
<keyword evidence="3" id="KW-1185">Reference proteome</keyword>
<dbReference type="GO" id="GO:0030980">
    <property type="term" value="P:alpha-glucan catabolic process"/>
    <property type="evidence" value="ECO:0007669"/>
    <property type="project" value="TreeGrafter"/>
</dbReference>
<dbReference type="SUPFAM" id="SSF51445">
    <property type="entry name" value="(Trans)glycosidases"/>
    <property type="match status" value="1"/>
</dbReference>
<dbReference type="InterPro" id="IPR012767">
    <property type="entry name" value="Trehalose_TreY"/>
</dbReference>
<dbReference type="Proteomes" id="UP000239001">
    <property type="component" value="Unassembled WGS sequence"/>
</dbReference>
<evidence type="ECO:0000259" key="1">
    <source>
        <dbReference type="SMART" id="SM00642"/>
    </source>
</evidence>
<dbReference type="GO" id="GO:0005992">
    <property type="term" value="P:trehalose biosynthetic process"/>
    <property type="evidence" value="ECO:0007669"/>
    <property type="project" value="TreeGrafter"/>
</dbReference>
<dbReference type="Gene3D" id="3.30.1590.10">
    <property type="entry name" value="Maltooligosyl trehalose synthase, domain 2"/>
    <property type="match status" value="1"/>
</dbReference>
<reference evidence="2 3" key="1">
    <citation type="submission" date="2018-03" db="EMBL/GenBank/DDBJ databases">
        <title>The ancient ancestry and fast evolution of plastids.</title>
        <authorList>
            <person name="Moore K.R."/>
            <person name="Magnabosco C."/>
            <person name="Momper L."/>
            <person name="Gold D.A."/>
            <person name="Bosak T."/>
            <person name="Fournier G.P."/>
        </authorList>
    </citation>
    <scope>NUCLEOTIDE SEQUENCE [LARGE SCALE GENOMIC DNA]</scope>
    <source>
        <strain evidence="2 3">CCALA 016</strain>
    </source>
</reference>
<dbReference type="PANTHER" id="PTHR10357:SF216">
    <property type="entry name" value="MALTOOLIGOSYL TREHALOSE SYNTHASE-RELATED"/>
    <property type="match status" value="1"/>
</dbReference>
<dbReference type="PANTHER" id="PTHR10357">
    <property type="entry name" value="ALPHA-AMYLASE FAMILY MEMBER"/>
    <property type="match status" value="1"/>
</dbReference>
<dbReference type="Pfam" id="PF00128">
    <property type="entry name" value="Alpha-amylase"/>
    <property type="match status" value="1"/>
</dbReference>
<sequence length="831" mass="96234">MSDTRLKLPKATYRIQFRSGFTLRSAIDLIPYLSELGISHLYASPLLLAMFGSTHGYDVFDFEQLDPDLGTEEDLIELAKTLHKNHMGLVLDIVPNHMGIGGSQNRWWWDVLKNGKESKFAPYFDIDWKSPDPRLHGKILAPVLGDRYETVLAKGEIRLDYEEEELILRYHEHTFPINPNSIKIKEDTIYTINTEPEALDKLIQKQNYRLTFYQHGPTELNYRRFFNIITLAGVRVEDPNVFKEAHAPIIHWTEQGLIDGLRVDHPDGLRDPEQYLRRLHEVAPDAWIVVEKILEPGEELPVTWPVDGTTGYDFMNRAQGVLIDPDSEEILTKFYAEFTGEPTDYEAIVLEKKRFILQDMLCAEVGRLIDLLIPITARHWRYRDFARDELREALIELVSCFSVYRTYARANTHYITEADVAYIVEATKLAKKHRPDLGSEPFEFIASLLLLNLPGDLEHDFVMRFQQLTGPAMAKSVEDTAFYCYNRFVALNEVGGNPSHFGCSVEEFHKTSQQAFANWPNSMLGSSTHDTKRSEDVRSRLLLLSEIPEKWSETVQRWSKMNEKYRHQQFPDRNAEYLYYQTLVGAWPISFDRLYNYMDKAVCESKQYTSWAQRNPEYDDALREFIKNTFNDGEFIADLENFVQSLVIPGYINSLSQTLLKLTTPGIPDIYQGTELWDHSLVDPDNRRVVDFALRRSLLDELKTISIEDICRRYPEGLPKLWLIRQTLALRFLHPQIFDSNGFYEPLYPQGSQEKHVMAFSRGGSVVIVIPRLIMGLQTEFTQPESWKDTSISLPAGQWRNQLTDEVLADDVVSVSDLFKRFPMALLVREN</sequence>
<dbReference type="RefSeq" id="WP_106456830.1">
    <property type="nucleotide sequence ID" value="NZ_PXOH01000009.1"/>
</dbReference>
<dbReference type="Gene3D" id="1.10.150.200">
    <property type="entry name" value="Maltooligosyl trehalose synthase, domain 3"/>
    <property type="match status" value="1"/>
</dbReference>
<dbReference type="Gene3D" id="3.20.20.80">
    <property type="entry name" value="Glycosidases"/>
    <property type="match status" value="1"/>
</dbReference>